<evidence type="ECO:0000256" key="6">
    <source>
        <dbReference type="RuleBase" id="RU004057"/>
    </source>
</evidence>
<dbReference type="Proteomes" id="UP000327424">
    <property type="component" value="Chromosome"/>
</dbReference>
<dbReference type="AlphaFoldDB" id="A0A5J6WJW4"/>
<feature type="transmembrane region" description="Helical" evidence="7">
    <location>
        <begin position="24"/>
        <end position="50"/>
    </location>
</feature>
<dbReference type="GO" id="GO:0017038">
    <property type="term" value="P:protein import"/>
    <property type="evidence" value="ECO:0007669"/>
    <property type="project" value="TreeGrafter"/>
</dbReference>
<dbReference type="PANTHER" id="PTHR30625">
    <property type="entry name" value="PROTEIN TOLQ"/>
    <property type="match status" value="1"/>
</dbReference>
<reference evidence="9 10" key="1">
    <citation type="submission" date="2019-09" db="EMBL/GenBank/DDBJ databases">
        <title>Hybrid Assembly of the complete Genome of the Deep-Sea Bacterium Moritella marina from long Nanopore and Illumina reads.</title>
        <authorList>
            <person name="Magin S."/>
            <person name="Georgoulis A."/>
            <person name="Papadimitriou K."/>
            <person name="Iliakis G."/>
            <person name="Vorgias C.E."/>
        </authorList>
    </citation>
    <scope>NUCLEOTIDE SEQUENCE [LARGE SCALE GENOMIC DNA]</scope>
    <source>
        <strain evidence="9 10">MP-1</strain>
    </source>
</reference>
<evidence type="ECO:0000259" key="8">
    <source>
        <dbReference type="Pfam" id="PF01618"/>
    </source>
</evidence>
<evidence type="ECO:0000313" key="9">
    <source>
        <dbReference type="EMBL" id="QFI37105.1"/>
    </source>
</evidence>
<keyword evidence="6" id="KW-0813">Transport</keyword>
<evidence type="ECO:0000256" key="1">
    <source>
        <dbReference type="ARBA" id="ARBA00004651"/>
    </source>
</evidence>
<name>A0A5J6WJW4_MORMI</name>
<comment type="subcellular location">
    <subcellularLocation>
        <location evidence="1">Cell membrane</location>
        <topology evidence="1">Multi-pass membrane protein</topology>
    </subcellularLocation>
    <subcellularLocation>
        <location evidence="6">Membrane</location>
        <topology evidence="6">Multi-pass membrane protein</topology>
    </subcellularLocation>
</comment>
<dbReference type="OrthoDB" id="4045at2"/>
<dbReference type="InterPro" id="IPR050790">
    <property type="entry name" value="ExbB/TolQ_transport"/>
</dbReference>
<evidence type="ECO:0000256" key="7">
    <source>
        <dbReference type="SAM" id="Phobius"/>
    </source>
</evidence>
<accession>A0A5J6WJW4</accession>
<dbReference type="KEGG" id="mmaa:FR932_04305"/>
<evidence type="ECO:0000256" key="5">
    <source>
        <dbReference type="ARBA" id="ARBA00023136"/>
    </source>
</evidence>
<keyword evidence="5 7" id="KW-0472">Membrane</keyword>
<dbReference type="Pfam" id="PF01618">
    <property type="entry name" value="MotA_ExbB"/>
    <property type="match status" value="1"/>
</dbReference>
<dbReference type="RefSeq" id="WP_019439280.1">
    <property type="nucleotide sequence ID" value="NZ_ALOE01000001.1"/>
</dbReference>
<keyword evidence="10" id="KW-1185">Reference proteome</keyword>
<feature type="domain" description="MotA/TolQ/ExbB proton channel" evidence="8">
    <location>
        <begin position="72"/>
        <end position="171"/>
    </location>
</feature>
<protein>
    <submittedName>
        <fullName evidence="9">MotA/TolQ/ExbB proton channel family protein</fullName>
    </submittedName>
</protein>
<dbReference type="InterPro" id="IPR002898">
    <property type="entry name" value="MotA_ExbB_proton_chnl"/>
</dbReference>
<evidence type="ECO:0000256" key="2">
    <source>
        <dbReference type="ARBA" id="ARBA00022475"/>
    </source>
</evidence>
<dbReference type="PANTHER" id="PTHR30625:SF18">
    <property type="entry name" value="TONB2 ENERGY TRANSDUCTION SYSTEM INNER MEMBRANE COMPONENT EXBB"/>
    <property type="match status" value="1"/>
</dbReference>
<dbReference type="EMBL" id="CP044399">
    <property type="protein sequence ID" value="QFI37105.1"/>
    <property type="molecule type" value="Genomic_DNA"/>
</dbReference>
<evidence type="ECO:0000256" key="4">
    <source>
        <dbReference type="ARBA" id="ARBA00022989"/>
    </source>
</evidence>
<proteinExistence type="inferred from homology"/>
<keyword evidence="6" id="KW-0653">Protein transport</keyword>
<gene>
    <name evidence="9" type="ORF">FR932_04305</name>
</gene>
<evidence type="ECO:0000313" key="10">
    <source>
        <dbReference type="Proteomes" id="UP000327424"/>
    </source>
</evidence>
<organism evidence="9 10">
    <name type="scientific">Moritella marina ATCC 15381</name>
    <dbReference type="NCBI Taxonomy" id="1202962"/>
    <lineage>
        <taxon>Bacteria</taxon>
        <taxon>Pseudomonadati</taxon>
        <taxon>Pseudomonadota</taxon>
        <taxon>Gammaproteobacteria</taxon>
        <taxon>Alteromonadales</taxon>
        <taxon>Moritellaceae</taxon>
        <taxon>Moritella</taxon>
    </lineage>
</organism>
<keyword evidence="2" id="KW-1003">Cell membrane</keyword>
<keyword evidence="4 7" id="KW-1133">Transmembrane helix</keyword>
<keyword evidence="3 7" id="KW-0812">Transmembrane</keyword>
<feature type="transmembrane region" description="Helical" evidence="7">
    <location>
        <begin position="137"/>
        <end position="157"/>
    </location>
</feature>
<dbReference type="GO" id="GO:0005886">
    <property type="term" value="C:plasma membrane"/>
    <property type="evidence" value="ECO:0007669"/>
    <property type="project" value="UniProtKB-SubCell"/>
</dbReference>
<comment type="similarity">
    <text evidence="6">Belongs to the exbB/tolQ family.</text>
</comment>
<feature type="transmembrane region" description="Helical" evidence="7">
    <location>
        <begin position="93"/>
        <end position="117"/>
    </location>
</feature>
<evidence type="ECO:0000256" key="3">
    <source>
        <dbReference type="ARBA" id="ARBA00022692"/>
    </source>
</evidence>
<sequence>MQFDLTLVDWLASVNHFMTQGGPILYWLAAVVMLCWLCVMERLLFLYGYFPAQQQALLTRWAAREEQGSWHAQAIRAGWLLQAKQALQQNLNFLKVLVAICPMLGLLGTVTGMISVFDVMATLGSSEPKLMAAGISLATLPTMAGMVAALAGMFAHARLTKSCDRRYNSLEKLLRQSIHKECI</sequence>